<dbReference type="EMBL" id="RSCL01000081">
    <property type="protein sequence ID" value="RUS92373.1"/>
    <property type="molecule type" value="Genomic_DNA"/>
</dbReference>
<reference evidence="1" key="1">
    <citation type="submission" date="2018-12" db="EMBL/GenBank/DDBJ databases">
        <authorList>
            <person name="Will S."/>
            <person name="Neumann-Schaal M."/>
            <person name="Henke P."/>
        </authorList>
    </citation>
    <scope>NUCLEOTIDE SEQUENCE</scope>
    <source>
        <strain evidence="1">PCC 7102</strain>
    </source>
</reference>
<evidence type="ECO:0000313" key="1">
    <source>
        <dbReference type="EMBL" id="RUS92373.1"/>
    </source>
</evidence>
<gene>
    <name evidence="1" type="ORF">DSM106972_099290</name>
</gene>
<keyword evidence="2" id="KW-1185">Reference proteome</keyword>
<organism evidence="1 2">
    <name type="scientific">Dulcicalothrix desertica PCC 7102</name>
    <dbReference type="NCBI Taxonomy" id="232991"/>
    <lineage>
        <taxon>Bacteria</taxon>
        <taxon>Bacillati</taxon>
        <taxon>Cyanobacteriota</taxon>
        <taxon>Cyanophyceae</taxon>
        <taxon>Nostocales</taxon>
        <taxon>Calotrichaceae</taxon>
        <taxon>Dulcicalothrix</taxon>
    </lineage>
</organism>
<evidence type="ECO:0000313" key="2">
    <source>
        <dbReference type="Proteomes" id="UP000271624"/>
    </source>
</evidence>
<protein>
    <submittedName>
        <fullName evidence="1">Uncharacterized protein</fullName>
    </submittedName>
</protein>
<accession>A0A3S1BVV4</accession>
<dbReference type="AlphaFoldDB" id="A0A3S1BVV4"/>
<proteinExistence type="predicted"/>
<sequence>MPVNILYCEGVAKSPDVRVIGAIIPPGCIVRPIGSKQGLAQRILGARDVRTGSTVAGLRDRDFDNDDNQPTATPRDWYITEAGTRVALGWYWERKEIENYLIDPKVVKKALGSDAPPMEEYRVALTASAQKIGAYTAARITLSLYLSHRPSPPYNSWGDERDKKEGYRFPKDKGLTEVNCKAELNSIIRQYEQRLASPKKNPIEEFERLLPTCCQGGSRFVNQNYMTFFAGKDLLYGMRDELSRFGFDTPVVFRERILKGIEETAEDVWTWLPEWQRLRDFISTVEL</sequence>
<dbReference type="RefSeq" id="WP_127087811.1">
    <property type="nucleotide sequence ID" value="NZ_RSCL01000081.1"/>
</dbReference>
<dbReference type="Proteomes" id="UP000271624">
    <property type="component" value="Unassembled WGS sequence"/>
</dbReference>
<name>A0A3S1BVV4_9CYAN</name>
<comment type="caution">
    <text evidence="1">The sequence shown here is derived from an EMBL/GenBank/DDBJ whole genome shotgun (WGS) entry which is preliminary data.</text>
</comment>
<dbReference type="OrthoDB" id="505797at2"/>
<reference evidence="1" key="2">
    <citation type="journal article" date="2019" name="Genome Biol. Evol.">
        <title>Day and night: Metabolic profiles and evolutionary relationships of six axenic non-marine cyanobacteria.</title>
        <authorList>
            <person name="Will S.E."/>
            <person name="Henke P."/>
            <person name="Boedeker C."/>
            <person name="Huang S."/>
            <person name="Brinkmann H."/>
            <person name="Rohde M."/>
            <person name="Jarek M."/>
            <person name="Friedl T."/>
            <person name="Seufert S."/>
            <person name="Schumacher M."/>
            <person name="Overmann J."/>
            <person name="Neumann-Schaal M."/>
            <person name="Petersen J."/>
        </authorList>
    </citation>
    <scope>NUCLEOTIDE SEQUENCE [LARGE SCALE GENOMIC DNA]</scope>
    <source>
        <strain evidence="1">PCC 7102</strain>
    </source>
</reference>